<accession>A0AAE3T0H4</accession>
<reference evidence="3" key="1">
    <citation type="submission" date="2023-01" db="EMBL/GenBank/DDBJ databases">
        <title>Xenophilus mangrovi sp. nov., isolated from soil of Mangrove nature reserve.</title>
        <authorList>
            <person name="Xu S."/>
            <person name="Liu Z."/>
            <person name="Xu Y."/>
        </authorList>
    </citation>
    <scope>NUCLEOTIDE SEQUENCE</scope>
    <source>
        <strain evidence="3">YW8</strain>
    </source>
</reference>
<dbReference type="Proteomes" id="UP001212602">
    <property type="component" value="Unassembled WGS sequence"/>
</dbReference>
<gene>
    <name evidence="3" type="ORF">PGB34_08135</name>
</gene>
<keyword evidence="1" id="KW-0560">Oxidoreductase</keyword>
<keyword evidence="4" id="KW-1185">Reference proteome</keyword>
<dbReference type="Gene3D" id="3.50.50.60">
    <property type="entry name" value="FAD/NAD(P)-binding domain"/>
    <property type="match status" value="2"/>
</dbReference>
<protein>
    <submittedName>
        <fullName evidence="3">FAD-binding oxidoreductase</fullName>
    </submittedName>
</protein>
<sequence>MSSEILVLGAGMVGVSTALALRQRGHHVTLVDRKAPGQETSYGNAGLIQREAVQPYAFPRDWRVLADVALGRGNDVHYQLPALLALAPRLARYWANSAPGAYAPLARAYAQLIVHCLSEHAQWVAQAGADDLVERKGWVRGFLTPAAFEAASVQARQTAQEHQLGCTLLDGAALARLMPALRGPLAGGIHWTDPWAVSDPGGLVARYAALLGRMGGETVRAEVRKLQPQGAHWQVQTDAGPLQAQHVVLALGPWADGATRALGYRLPLFVKRGYHRHYVVQQPLPMPLLLTEPGFMLAPMTRGLRITTGAEFAPHEAPASPVQLAQAERVARGLLELGEAVEPQPWLGARPCTVDMNPVIGAAPRHPGLWFNFGHGHQGFTLGPASGRLLAELISGEAPYIDPKPYSPQRF</sequence>
<dbReference type="GO" id="GO:0005737">
    <property type="term" value="C:cytoplasm"/>
    <property type="evidence" value="ECO:0007669"/>
    <property type="project" value="TreeGrafter"/>
</dbReference>
<organism evidence="3 4">
    <name type="scientific">Xenophilus arseniciresistens</name>
    <dbReference type="NCBI Taxonomy" id="1283306"/>
    <lineage>
        <taxon>Bacteria</taxon>
        <taxon>Pseudomonadati</taxon>
        <taxon>Pseudomonadota</taxon>
        <taxon>Betaproteobacteria</taxon>
        <taxon>Burkholderiales</taxon>
        <taxon>Comamonadaceae</taxon>
        <taxon>Xenophilus</taxon>
    </lineage>
</organism>
<dbReference type="PANTHER" id="PTHR13847">
    <property type="entry name" value="SARCOSINE DEHYDROGENASE-RELATED"/>
    <property type="match status" value="1"/>
</dbReference>
<dbReference type="InterPro" id="IPR006076">
    <property type="entry name" value="FAD-dep_OxRdtase"/>
</dbReference>
<comment type="caution">
    <text evidence="3">The sequence shown here is derived from an EMBL/GenBank/DDBJ whole genome shotgun (WGS) entry which is preliminary data.</text>
</comment>
<dbReference type="PANTHER" id="PTHR13847:SF289">
    <property type="entry name" value="GLYCINE OXIDASE"/>
    <property type="match status" value="1"/>
</dbReference>
<dbReference type="InterPro" id="IPR036188">
    <property type="entry name" value="FAD/NAD-bd_sf"/>
</dbReference>
<dbReference type="SUPFAM" id="SSF51905">
    <property type="entry name" value="FAD/NAD(P)-binding domain"/>
    <property type="match status" value="1"/>
</dbReference>
<dbReference type="EMBL" id="JAQIPB010000002">
    <property type="protein sequence ID" value="MDA7416332.1"/>
    <property type="molecule type" value="Genomic_DNA"/>
</dbReference>
<proteinExistence type="predicted"/>
<dbReference type="AlphaFoldDB" id="A0AAE3T0H4"/>
<dbReference type="RefSeq" id="WP_271427554.1">
    <property type="nucleotide sequence ID" value="NZ_JAQIPB010000002.1"/>
</dbReference>
<name>A0AAE3T0H4_9BURK</name>
<evidence type="ECO:0000259" key="2">
    <source>
        <dbReference type="Pfam" id="PF01266"/>
    </source>
</evidence>
<feature type="domain" description="FAD dependent oxidoreductase" evidence="2">
    <location>
        <begin position="5"/>
        <end position="393"/>
    </location>
</feature>
<dbReference type="Gene3D" id="3.30.9.10">
    <property type="entry name" value="D-Amino Acid Oxidase, subunit A, domain 2"/>
    <property type="match status" value="1"/>
</dbReference>
<dbReference type="Pfam" id="PF01266">
    <property type="entry name" value="DAO"/>
    <property type="match status" value="1"/>
</dbReference>
<evidence type="ECO:0000313" key="3">
    <source>
        <dbReference type="EMBL" id="MDA7416332.1"/>
    </source>
</evidence>
<dbReference type="GO" id="GO:0016491">
    <property type="term" value="F:oxidoreductase activity"/>
    <property type="evidence" value="ECO:0007669"/>
    <property type="project" value="UniProtKB-KW"/>
</dbReference>
<evidence type="ECO:0000313" key="4">
    <source>
        <dbReference type="Proteomes" id="UP001212602"/>
    </source>
</evidence>
<evidence type="ECO:0000256" key="1">
    <source>
        <dbReference type="ARBA" id="ARBA00023002"/>
    </source>
</evidence>